<dbReference type="InterPro" id="IPR004942">
    <property type="entry name" value="Roadblock/LAMTOR2_dom"/>
</dbReference>
<dbReference type="PANTHER" id="PTHR13323">
    <property type="entry name" value="LATE ENDOSOMAL/LYSOSOMAL MP1 INTERACTING PROTEIN"/>
    <property type="match status" value="1"/>
</dbReference>
<dbReference type="Gene3D" id="3.30.450.30">
    <property type="entry name" value="Dynein light chain 2a, cytoplasmic"/>
    <property type="match status" value="1"/>
</dbReference>
<protein>
    <recommendedName>
        <fullName evidence="2">Roadblock/LAMTOR2 domain-containing protein</fullName>
    </recommendedName>
</protein>
<dbReference type="GO" id="GO:0060090">
    <property type="term" value="F:molecular adaptor activity"/>
    <property type="evidence" value="ECO:0007669"/>
    <property type="project" value="InterPro"/>
</dbReference>
<organism evidence="3 4">
    <name type="scientific">Parelaphostrongylus tenuis</name>
    <name type="common">Meningeal worm</name>
    <dbReference type="NCBI Taxonomy" id="148309"/>
    <lineage>
        <taxon>Eukaryota</taxon>
        <taxon>Metazoa</taxon>
        <taxon>Ecdysozoa</taxon>
        <taxon>Nematoda</taxon>
        <taxon>Chromadorea</taxon>
        <taxon>Rhabditida</taxon>
        <taxon>Rhabditina</taxon>
        <taxon>Rhabditomorpha</taxon>
        <taxon>Strongyloidea</taxon>
        <taxon>Metastrongylidae</taxon>
        <taxon>Parelaphostrongylus</taxon>
    </lineage>
</organism>
<comment type="similarity">
    <text evidence="1">Belongs to the GAMAD family.</text>
</comment>
<reference evidence="3" key="1">
    <citation type="submission" date="2021-06" db="EMBL/GenBank/DDBJ databases">
        <title>Parelaphostrongylus tenuis whole genome reference sequence.</title>
        <authorList>
            <person name="Garwood T.J."/>
            <person name="Larsen P.A."/>
            <person name="Fountain-Jones N.M."/>
            <person name="Garbe J.R."/>
            <person name="Macchietto M.G."/>
            <person name="Kania S.A."/>
            <person name="Gerhold R.W."/>
            <person name="Richards J.E."/>
            <person name="Wolf T.M."/>
        </authorList>
    </citation>
    <scope>NUCLEOTIDE SEQUENCE</scope>
    <source>
        <strain evidence="3">MNPRO001-30</strain>
        <tissue evidence="3">Meninges</tissue>
    </source>
</reference>
<dbReference type="Pfam" id="PF03259">
    <property type="entry name" value="Robl_LC7"/>
    <property type="match status" value="1"/>
</dbReference>
<dbReference type="SUPFAM" id="SSF103196">
    <property type="entry name" value="Roadblock/LC7 domain"/>
    <property type="match status" value="1"/>
</dbReference>
<sequence length="141" mass="15852">MFSSYDVVSVSFTIFVKFSSLIFRLPNLSNIFSFEQFFQISQIVSSMLRQKALVEVLGQVNTAEVSGSLLFNREGLLIAYSGYRDSKDHANVSAALISSIWESFDRKGNNDHMRRRSNSSNPSIQYVTSTQGFEELPFGIG</sequence>
<dbReference type="GO" id="GO:0032008">
    <property type="term" value="P:positive regulation of TOR signaling"/>
    <property type="evidence" value="ECO:0007669"/>
    <property type="project" value="InterPro"/>
</dbReference>
<feature type="domain" description="Roadblock/LAMTOR2" evidence="2">
    <location>
        <begin position="59"/>
        <end position="103"/>
    </location>
</feature>
<evidence type="ECO:0000256" key="1">
    <source>
        <dbReference type="ARBA" id="ARBA00007191"/>
    </source>
</evidence>
<evidence type="ECO:0000313" key="4">
    <source>
        <dbReference type="Proteomes" id="UP001196413"/>
    </source>
</evidence>
<comment type="caution">
    <text evidence="3">The sequence shown here is derived from an EMBL/GenBank/DDBJ whole genome shotgun (WGS) entry which is preliminary data.</text>
</comment>
<accession>A0AAD5RBU6</accession>
<dbReference type="AlphaFoldDB" id="A0AAD5RBU6"/>
<evidence type="ECO:0000313" key="3">
    <source>
        <dbReference type="EMBL" id="KAJ1373465.1"/>
    </source>
</evidence>
<gene>
    <name evidence="3" type="ORF">KIN20_035866</name>
</gene>
<keyword evidence="4" id="KW-1185">Reference proteome</keyword>
<dbReference type="Proteomes" id="UP001196413">
    <property type="component" value="Unassembled WGS sequence"/>
</dbReference>
<dbReference type="GO" id="GO:0005085">
    <property type="term" value="F:guanyl-nucleotide exchange factor activity"/>
    <property type="evidence" value="ECO:0007669"/>
    <property type="project" value="InterPro"/>
</dbReference>
<name>A0AAD5RBU6_PARTN</name>
<proteinExistence type="inferred from homology"/>
<dbReference type="InterPro" id="IPR037587">
    <property type="entry name" value="LAMTOR2-like"/>
</dbReference>
<evidence type="ECO:0000259" key="2">
    <source>
        <dbReference type="Pfam" id="PF03259"/>
    </source>
</evidence>
<dbReference type="EMBL" id="JAHQIW010007294">
    <property type="protein sequence ID" value="KAJ1373465.1"/>
    <property type="molecule type" value="Genomic_DNA"/>
</dbReference>